<sequence length="325" mass="35309">MNARALDPSERLIEQAIALIVDGEGTSDSQALAAREALARWRARSPRHETAACEAMRRWNALAGLGSDLRSRFPAPERTVPPRRRALLSVAAVLGAGLLGGRAIHWYREQPLFTANYTTRTAELLKVTLPEDSRLDLAPLTGLTVALHRDRRVVTMSGGEVRFDVARDLDRPFSVLTRTTRIEVVGTAFTVRDRGGVVTVGVERGHVRVRRVGDPPGAAIDLRPGQAVDAGDSHVGAVRETAVTGMSAWREGWLVFDNTPLVDALATVNAWRRTPIAAPDPRVRTLRLSGRFRADDSAGLLAVLPTILPVTVMARQDGGVELVPR</sequence>
<dbReference type="STRING" id="946333.A4W93_00725"/>
<organism evidence="1 2">
    <name type="scientific">Piscinibacter gummiphilus</name>
    <dbReference type="NCBI Taxonomy" id="946333"/>
    <lineage>
        <taxon>Bacteria</taxon>
        <taxon>Pseudomonadati</taxon>
        <taxon>Pseudomonadota</taxon>
        <taxon>Betaproteobacteria</taxon>
        <taxon>Burkholderiales</taxon>
        <taxon>Sphaerotilaceae</taxon>
        <taxon>Piscinibacter</taxon>
    </lineage>
</organism>
<accession>A0A1W6L2V7</accession>
<evidence type="ECO:0000313" key="1">
    <source>
        <dbReference type="EMBL" id="ARN18557.1"/>
    </source>
</evidence>
<dbReference type="PIRSF" id="PIRSF018266">
    <property type="entry name" value="FecR"/>
    <property type="match status" value="1"/>
</dbReference>
<dbReference type="Gene3D" id="3.55.50.30">
    <property type="match status" value="1"/>
</dbReference>
<dbReference type="KEGG" id="rgu:A4W93_00725"/>
<dbReference type="Proteomes" id="UP000193427">
    <property type="component" value="Chromosome"/>
</dbReference>
<dbReference type="Gene3D" id="2.60.120.1440">
    <property type="match status" value="1"/>
</dbReference>
<dbReference type="OrthoDB" id="1100567at2"/>
<dbReference type="RefSeq" id="WP_085748788.1">
    <property type="nucleotide sequence ID" value="NZ_BSPR01000010.1"/>
</dbReference>
<gene>
    <name evidence="1" type="ORF">A4W93_00725</name>
</gene>
<dbReference type="PANTHER" id="PTHR30273">
    <property type="entry name" value="PERIPLASMIC SIGNAL SENSOR AND SIGMA FACTOR ACTIVATOR FECR-RELATED"/>
    <property type="match status" value="1"/>
</dbReference>
<dbReference type="PANTHER" id="PTHR30273:SF2">
    <property type="entry name" value="PROTEIN FECR"/>
    <property type="match status" value="1"/>
</dbReference>
<proteinExistence type="predicted"/>
<evidence type="ECO:0000313" key="2">
    <source>
        <dbReference type="Proteomes" id="UP000193427"/>
    </source>
</evidence>
<dbReference type="Pfam" id="PF04773">
    <property type="entry name" value="FecR"/>
    <property type="match status" value="1"/>
</dbReference>
<dbReference type="InterPro" id="IPR012373">
    <property type="entry name" value="Ferrdict_sens_TM"/>
</dbReference>
<dbReference type="AlphaFoldDB" id="A0A1W6L2V7"/>
<keyword evidence="2" id="KW-1185">Reference proteome</keyword>
<reference evidence="1 2" key="1">
    <citation type="submission" date="2016-04" db="EMBL/GenBank/DDBJ databases">
        <title>Complete genome sequence of natural rubber-degrading, novel Gram-negative bacterium, Rhizobacter gummiphilus strain NS21.</title>
        <authorList>
            <person name="Tabata M."/>
            <person name="Kasai D."/>
            <person name="Fukuda M."/>
        </authorList>
    </citation>
    <scope>NUCLEOTIDE SEQUENCE [LARGE SCALE GENOMIC DNA]</scope>
    <source>
        <strain evidence="1 2">NS21</strain>
    </source>
</reference>
<protein>
    <submittedName>
        <fullName evidence="1">Uncharacterized protein</fullName>
    </submittedName>
</protein>
<dbReference type="InterPro" id="IPR006860">
    <property type="entry name" value="FecR"/>
</dbReference>
<name>A0A1W6L2V7_9BURK</name>
<dbReference type="GO" id="GO:0016989">
    <property type="term" value="F:sigma factor antagonist activity"/>
    <property type="evidence" value="ECO:0007669"/>
    <property type="project" value="TreeGrafter"/>
</dbReference>
<dbReference type="EMBL" id="CP015118">
    <property type="protein sequence ID" value="ARN18557.1"/>
    <property type="molecule type" value="Genomic_DNA"/>
</dbReference>